<keyword evidence="2" id="KW-1185">Reference proteome</keyword>
<organism evidence="1 2">
    <name type="scientific">Archangium minus</name>
    <dbReference type="NCBI Taxonomy" id="83450"/>
    <lineage>
        <taxon>Bacteria</taxon>
        <taxon>Pseudomonadati</taxon>
        <taxon>Myxococcota</taxon>
        <taxon>Myxococcia</taxon>
        <taxon>Myxococcales</taxon>
        <taxon>Cystobacterineae</taxon>
        <taxon>Archangiaceae</taxon>
        <taxon>Archangium</taxon>
    </lineage>
</organism>
<proteinExistence type="predicted"/>
<sequence length="235" mass="26299">MLSALSVVALLLAADGTPAQKESPVEVTALAVDVDFVCRARTTQSLILTPKAQGQLEVPKDCPDAGANWRLTLDCSSNERCTGYIRTPQGAIAFIEGTRKQPSLKPIAKEHPATLDFMSLNITGQHTLQLKTAEEHQRPVQLLLQLPAVTGVYTLAPPEHTPVDFEHQGKRLMLRAQVSWTDDEHVHLKLWNIKREPLMDETLKLNEIRELDCQRLNDICTGKLKVFVRENQRIL</sequence>
<protein>
    <recommendedName>
        <fullName evidence="3">Lipoprotein</fullName>
    </recommendedName>
</protein>
<accession>A0ABY9WN20</accession>
<name>A0ABY9WN20_9BACT</name>
<evidence type="ECO:0000313" key="1">
    <source>
        <dbReference type="EMBL" id="WNG45211.1"/>
    </source>
</evidence>
<dbReference type="RefSeq" id="WP_395819544.1">
    <property type="nucleotide sequence ID" value="NZ_CP043494.1"/>
</dbReference>
<gene>
    <name evidence="1" type="ORF">F0U60_14665</name>
</gene>
<evidence type="ECO:0000313" key="2">
    <source>
        <dbReference type="Proteomes" id="UP001611383"/>
    </source>
</evidence>
<dbReference type="EMBL" id="CP043494">
    <property type="protein sequence ID" value="WNG45211.1"/>
    <property type="molecule type" value="Genomic_DNA"/>
</dbReference>
<evidence type="ECO:0008006" key="3">
    <source>
        <dbReference type="Google" id="ProtNLM"/>
    </source>
</evidence>
<reference evidence="1 2" key="1">
    <citation type="submission" date="2019-08" db="EMBL/GenBank/DDBJ databases">
        <title>Archangium and Cystobacter genomes.</title>
        <authorList>
            <person name="Chen I.-C.K."/>
            <person name="Wielgoss S."/>
        </authorList>
    </citation>
    <scope>NUCLEOTIDE SEQUENCE [LARGE SCALE GENOMIC DNA]</scope>
    <source>
        <strain evidence="1 2">Cbm 6</strain>
    </source>
</reference>
<dbReference type="Proteomes" id="UP001611383">
    <property type="component" value="Chromosome"/>
</dbReference>